<dbReference type="Pfam" id="PF25752">
    <property type="entry name" value="DUF1619_N"/>
    <property type="match status" value="1"/>
</dbReference>
<feature type="domain" description="Tectonic-1-3 N-terminal" evidence="1">
    <location>
        <begin position="70"/>
        <end position="155"/>
    </location>
</feature>
<dbReference type="PANTHER" id="PTHR14611">
    <property type="entry name" value="TECTONIC FAMILY MEMBER"/>
    <property type="match status" value="1"/>
</dbReference>
<name>A0A7M4F2U5_CROPO</name>
<dbReference type="PANTHER" id="PTHR14611:SF1">
    <property type="entry name" value="TECTONIC-1"/>
    <property type="match status" value="1"/>
</dbReference>
<sequence>MVVTLPAQLPRQENHARQESCLGAKPAACSPAPRGSPGPSWKSTRDRYEATHLSVWPLRATFPACPNLDRNFQLCVCNLLVAQCDINCCCDPDCSAADFSLFTTCSVPIVTGDSQLCSREAAIYSIDVTAHPPERIFKLIDQLNPNIFCIQIVNFISLLSVSKYCREKYKAMCAVCYKSHYAINKNAVMEHIMGREMWQIPS</sequence>
<gene>
    <name evidence="2" type="primary">TCTN1</name>
</gene>
<reference evidence="2" key="1">
    <citation type="submission" date="2025-08" db="UniProtKB">
        <authorList>
            <consortium name="Ensembl"/>
        </authorList>
    </citation>
    <scope>IDENTIFICATION</scope>
</reference>
<dbReference type="InterPro" id="IPR040354">
    <property type="entry name" value="TCTN1-3"/>
</dbReference>
<dbReference type="GO" id="GO:0060271">
    <property type="term" value="P:cilium assembly"/>
    <property type="evidence" value="ECO:0007669"/>
    <property type="project" value="TreeGrafter"/>
</dbReference>
<dbReference type="Proteomes" id="UP000594220">
    <property type="component" value="Unplaced"/>
</dbReference>
<dbReference type="InterPro" id="IPR057724">
    <property type="entry name" value="TCTN1-3_N"/>
</dbReference>
<dbReference type="GO" id="GO:0036038">
    <property type="term" value="C:MKS complex"/>
    <property type="evidence" value="ECO:0007669"/>
    <property type="project" value="TreeGrafter"/>
</dbReference>
<protein>
    <submittedName>
        <fullName evidence="2">Tectonic family member 1</fullName>
    </submittedName>
</protein>
<proteinExistence type="predicted"/>
<dbReference type="GeneTree" id="ENSGT00570000079101"/>
<accession>A0A7M4F2U5</accession>
<evidence type="ECO:0000313" key="2">
    <source>
        <dbReference type="Ensembl" id="ENSCPRP00005018669.1"/>
    </source>
</evidence>
<reference evidence="2" key="2">
    <citation type="submission" date="2025-09" db="UniProtKB">
        <authorList>
            <consortium name="Ensembl"/>
        </authorList>
    </citation>
    <scope>IDENTIFICATION</scope>
</reference>
<dbReference type="AlphaFoldDB" id="A0A7M4F2U5"/>
<dbReference type="GO" id="GO:1904491">
    <property type="term" value="P:protein localization to ciliary transition zone"/>
    <property type="evidence" value="ECO:0007669"/>
    <property type="project" value="TreeGrafter"/>
</dbReference>
<organism evidence="2 3">
    <name type="scientific">Crocodylus porosus</name>
    <name type="common">Saltwater crocodile</name>
    <name type="synonym">Estuarine crocodile</name>
    <dbReference type="NCBI Taxonomy" id="8502"/>
    <lineage>
        <taxon>Eukaryota</taxon>
        <taxon>Metazoa</taxon>
        <taxon>Chordata</taxon>
        <taxon>Craniata</taxon>
        <taxon>Vertebrata</taxon>
        <taxon>Euteleostomi</taxon>
        <taxon>Archelosauria</taxon>
        <taxon>Archosauria</taxon>
        <taxon>Crocodylia</taxon>
        <taxon>Longirostres</taxon>
        <taxon>Crocodylidae</taxon>
        <taxon>Crocodylus</taxon>
    </lineage>
</organism>
<dbReference type="Ensembl" id="ENSCPRT00005021852.1">
    <property type="protein sequence ID" value="ENSCPRP00005018669.1"/>
    <property type="gene ID" value="ENSCPRG00005013026.1"/>
</dbReference>
<evidence type="ECO:0000313" key="3">
    <source>
        <dbReference type="Proteomes" id="UP000594220"/>
    </source>
</evidence>
<keyword evidence="3" id="KW-1185">Reference proteome</keyword>
<evidence type="ECO:0000259" key="1">
    <source>
        <dbReference type="Pfam" id="PF25752"/>
    </source>
</evidence>